<name>A0ABS8GWR0_9FLAO</name>
<dbReference type="PANTHER" id="PTHR34387">
    <property type="entry name" value="SLR1258 PROTEIN"/>
    <property type="match status" value="1"/>
</dbReference>
<reference evidence="2 3" key="1">
    <citation type="submission" date="2021-11" db="EMBL/GenBank/DDBJ databases">
        <title>Seasonal and diel survey of microbial diversity of the Tyrrhenian coast.</title>
        <authorList>
            <person name="Gattoni G."/>
            <person name="Corral P."/>
        </authorList>
    </citation>
    <scope>NUCLEOTIDE SEQUENCE [LARGE SCALE GENOMIC DNA]</scope>
    <source>
        <strain evidence="2 3">Mr9</strain>
    </source>
</reference>
<dbReference type="Pfam" id="PF04402">
    <property type="entry name" value="SIMPL"/>
    <property type="match status" value="1"/>
</dbReference>
<accession>A0ABS8GWR0</accession>
<sequence>MKTILILALTAMTTAVSAQQIQPTVSVTGEGKVIAVPDEVTIRMGVQNEGKDPKAVKTENDAAVDKVLDYLLKMGIPQNQVQTEYVNLNKNYDYNTKTYSYNASQTISVELKDLSKYDKLMSGLVSSGINSINGVSFSSSKMEEYEAEARKKAVLDAKEKAEAYAAVLGQNIGKALLIAEQGTSSPQPQPMFKMAVAESMDMDGGRNTIAPGEITVTSSIQVSFELLD</sequence>
<feature type="signal peptide" evidence="1">
    <location>
        <begin position="1"/>
        <end position="18"/>
    </location>
</feature>
<dbReference type="Gene3D" id="3.30.70.2970">
    <property type="entry name" value="Protein of unknown function (DUF541), domain 2"/>
    <property type="match status" value="1"/>
</dbReference>
<comment type="caution">
    <text evidence="2">The sequence shown here is derived from an EMBL/GenBank/DDBJ whole genome shotgun (WGS) entry which is preliminary data.</text>
</comment>
<dbReference type="Proteomes" id="UP001197770">
    <property type="component" value="Unassembled WGS sequence"/>
</dbReference>
<protein>
    <submittedName>
        <fullName evidence="2">SIMPL domain-containing protein</fullName>
    </submittedName>
</protein>
<dbReference type="InterPro" id="IPR052022">
    <property type="entry name" value="26kDa_periplasmic_antigen"/>
</dbReference>
<evidence type="ECO:0000256" key="1">
    <source>
        <dbReference type="SAM" id="SignalP"/>
    </source>
</evidence>
<dbReference type="EMBL" id="JAJGMW010000030">
    <property type="protein sequence ID" value="MCC4214460.1"/>
    <property type="molecule type" value="Genomic_DNA"/>
</dbReference>
<proteinExistence type="predicted"/>
<dbReference type="RefSeq" id="WP_228231520.1">
    <property type="nucleotide sequence ID" value="NZ_JAJGMW010000030.1"/>
</dbReference>
<organism evidence="2 3">
    <name type="scientific">Leeuwenhoekiella parthenopeia</name>
    <dbReference type="NCBI Taxonomy" id="2890320"/>
    <lineage>
        <taxon>Bacteria</taxon>
        <taxon>Pseudomonadati</taxon>
        <taxon>Bacteroidota</taxon>
        <taxon>Flavobacteriia</taxon>
        <taxon>Flavobacteriales</taxon>
        <taxon>Flavobacteriaceae</taxon>
        <taxon>Leeuwenhoekiella</taxon>
    </lineage>
</organism>
<keyword evidence="1" id="KW-0732">Signal</keyword>
<dbReference type="InterPro" id="IPR007497">
    <property type="entry name" value="SIMPL/DUF541"/>
</dbReference>
<dbReference type="PANTHER" id="PTHR34387:SF1">
    <property type="entry name" value="PERIPLASMIC IMMUNOGENIC PROTEIN"/>
    <property type="match status" value="1"/>
</dbReference>
<keyword evidence="3" id="KW-1185">Reference proteome</keyword>
<evidence type="ECO:0000313" key="2">
    <source>
        <dbReference type="EMBL" id="MCC4214460.1"/>
    </source>
</evidence>
<dbReference type="Gene3D" id="3.30.110.170">
    <property type="entry name" value="Protein of unknown function (DUF541), domain 1"/>
    <property type="match status" value="1"/>
</dbReference>
<feature type="chain" id="PRO_5045640412" evidence="1">
    <location>
        <begin position="19"/>
        <end position="228"/>
    </location>
</feature>
<gene>
    <name evidence="2" type="ORF">LLW17_17180</name>
</gene>
<evidence type="ECO:0000313" key="3">
    <source>
        <dbReference type="Proteomes" id="UP001197770"/>
    </source>
</evidence>